<organism evidence="2 3">
    <name type="scientific">Pseudonocardia sediminis</name>
    <dbReference type="NCBI Taxonomy" id="1397368"/>
    <lineage>
        <taxon>Bacteria</taxon>
        <taxon>Bacillati</taxon>
        <taxon>Actinomycetota</taxon>
        <taxon>Actinomycetes</taxon>
        <taxon>Pseudonocardiales</taxon>
        <taxon>Pseudonocardiaceae</taxon>
        <taxon>Pseudonocardia</taxon>
    </lineage>
</organism>
<gene>
    <name evidence="2" type="ORF">EV383_5948</name>
</gene>
<proteinExistence type="predicted"/>
<protein>
    <submittedName>
        <fullName evidence="2">Uncharacterized protein</fullName>
    </submittedName>
</protein>
<evidence type="ECO:0000256" key="1">
    <source>
        <dbReference type="SAM" id="MobiDB-lite"/>
    </source>
</evidence>
<sequence>MSGRNQPRGPDGRWIKSSGVLAVILAVVVGIGINGGAIGSSAGSSGAAGRSGTGKTQSKARDRDTTALVRRLTDQNLRVEVLSTSSDDDCARLSYGQVRSYFAANRCAAMYRVLLQVTDRRQAVAVVAVASVDMADESRGRRLKTLVDTYGTGNISELTSSRRALRGVRWTGQHYVSMRDGTTMVNAQAEPVGRTAAAAKVAGIAATAVTTAP</sequence>
<accession>A0A4Q7V663</accession>
<feature type="compositionally biased region" description="Low complexity" evidence="1">
    <location>
        <begin position="40"/>
        <end position="50"/>
    </location>
</feature>
<dbReference type="AlphaFoldDB" id="A0A4Q7V663"/>
<comment type="caution">
    <text evidence="2">The sequence shown here is derived from an EMBL/GenBank/DDBJ whole genome shotgun (WGS) entry which is preliminary data.</text>
</comment>
<reference evidence="2 3" key="1">
    <citation type="submission" date="2019-02" db="EMBL/GenBank/DDBJ databases">
        <title>Sequencing the genomes of 1000 actinobacteria strains.</title>
        <authorList>
            <person name="Klenk H.-P."/>
        </authorList>
    </citation>
    <scope>NUCLEOTIDE SEQUENCE [LARGE SCALE GENOMIC DNA]</scope>
    <source>
        <strain evidence="2 3">DSM 45779</strain>
    </source>
</reference>
<dbReference type="Proteomes" id="UP000291591">
    <property type="component" value="Unassembled WGS sequence"/>
</dbReference>
<feature type="region of interest" description="Disordered" evidence="1">
    <location>
        <begin position="40"/>
        <end position="64"/>
    </location>
</feature>
<keyword evidence="3" id="KW-1185">Reference proteome</keyword>
<name>A0A4Q7V663_PSEST</name>
<dbReference type="EMBL" id="SHKL01000001">
    <property type="protein sequence ID" value="RZT88994.1"/>
    <property type="molecule type" value="Genomic_DNA"/>
</dbReference>
<evidence type="ECO:0000313" key="2">
    <source>
        <dbReference type="EMBL" id="RZT88994.1"/>
    </source>
</evidence>
<evidence type="ECO:0000313" key="3">
    <source>
        <dbReference type="Proteomes" id="UP000291591"/>
    </source>
</evidence>